<evidence type="ECO:0000313" key="2">
    <source>
        <dbReference type="EMBL" id="HFI91840.1"/>
    </source>
</evidence>
<dbReference type="Gene3D" id="3.90.1580.10">
    <property type="entry name" value="paralog of FGE (formylglycine-generating enzyme)"/>
    <property type="match status" value="1"/>
</dbReference>
<evidence type="ECO:0000259" key="1">
    <source>
        <dbReference type="Pfam" id="PF03781"/>
    </source>
</evidence>
<gene>
    <name evidence="2" type="ORF">ENS31_09985</name>
</gene>
<protein>
    <recommendedName>
        <fullName evidence="1">Sulfatase-modifying factor enzyme-like domain-containing protein</fullName>
    </recommendedName>
</protein>
<dbReference type="InterPro" id="IPR016187">
    <property type="entry name" value="CTDL_fold"/>
</dbReference>
<reference evidence="2" key="1">
    <citation type="journal article" date="2020" name="mSystems">
        <title>Genome- and Community-Level Interaction Insights into Carbon Utilization and Element Cycling Functions of Hydrothermarchaeota in Hydrothermal Sediment.</title>
        <authorList>
            <person name="Zhou Z."/>
            <person name="Liu Y."/>
            <person name="Xu W."/>
            <person name="Pan J."/>
            <person name="Luo Z.H."/>
            <person name="Li M."/>
        </authorList>
    </citation>
    <scope>NUCLEOTIDE SEQUENCE [LARGE SCALE GENOMIC DNA]</scope>
    <source>
        <strain evidence="2">SpSt-479</strain>
    </source>
</reference>
<sequence>MKFVELIPFPKIISLSIQIIFFTVSFCSLNAQSIKILRVEQEEDSIKITYNLTSNKEQDRYYVDLEVSRDGGLNFVLIAKALKGECGYGVARGFNKIIYWKPLEENIELVGDEFVFKLNAIYLGSEPNIELVKLKGEIFEMGDPFNEGEVDEIPVHNVKIDDFEIGKYEVTNYQFAKFLNEYASICIKSGEHKGEVIIYPQQNSIILSEKGWRPVDGYEYYPVTGVTWYGANEFCKFYGYRLPTEAEWEFAARCGGKKILYSSVLDSASTHFYNYNDVLPFDSLKNLSNLNFLHLESVGRFPPNDCGIFQLSGNLWEYCLDWYEWNYYSFSEEINPTGPFLGKYKVIRGGSYTSTSKGIRVYERSYISPDGFGIDVGFRVARSIKSEQ</sequence>
<dbReference type="GO" id="GO:0120147">
    <property type="term" value="F:formylglycine-generating oxidase activity"/>
    <property type="evidence" value="ECO:0007669"/>
    <property type="project" value="TreeGrafter"/>
</dbReference>
<comment type="caution">
    <text evidence="2">The sequence shown here is derived from an EMBL/GenBank/DDBJ whole genome shotgun (WGS) entry which is preliminary data.</text>
</comment>
<name>A0A7V2ZL19_9BACT</name>
<dbReference type="EMBL" id="DSUJ01000008">
    <property type="protein sequence ID" value="HFI91840.1"/>
    <property type="molecule type" value="Genomic_DNA"/>
</dbReference>
<dbReference type="AlphaFoldDB" id="A0A7V2ZL19"/>
<dbReference type="SUPFAM" id="SSF56436">
    <property type="entry name" value="C-type lectin-like"/>
    <property type="match status" value="1"/>
</dbReference>
<dbReference type="Pfam" id="PF03781">
    <property type="entry name" value="FGE-sulfatase"/>
    <property type="match status" value="1"/>
</dbReference>
<dbReference type="InterPro" id="IPR005532">
    <property type="entry name" value="SUMF_dom"/>
</dbReference>
<proteinExistence type="predicted"/>
<accession>A0A7V2ZL19</accession>
<dbReference type="InterPro" id="IPR042095">
    <property type="entry name" value="SUMF_sf"/>
</dbReference>
<dbReference type="PANTHER" id="PTHR23150">
    <property type="entry name" value="SULFATASE MODIFYING FACTOR 1, 2"/>
    <property type="match status" value="1"/>
</dbReference>
<feature type="domain" description="Sulfatase-modifying factor enzyme-like" evidence="1">
    <location>
        <begin position="130"/>
        <end position="382"/>
    </location>
</feature>
<organism evidence="2">
    <name type="scientific">Ignavibacterium album</name>
    <dbReference type="NCBI Taxonomy" id="591197"/>
    <lineage>
        <taxon>Bacteria</taxon>
        <taxon>Pseudomonadati</taxon>
        <taxon>Ignavibacteriota</taxon>
        <taxon>Ignavibacteria</taxon>
        <taxon>Ignavibacteriales</taxon>
        <taxon>Ignavibacteriaceae</taxon>
        <taxon>Ignavibacterium</taxon>
    </lineage>
</organism>
<dbReference type="InterPro" id="IPR051043">
    <property type="entry name" value="Sulfatase_Mod_Factor_Kinase"/>
</dbReference>
<dbReference type="PANTHER" id="PTHR23150:SF19">
    <property type="entry name" value="FORMYLGLYCINE-GENERATING ENZYME"/>
    <property type="match status" value="1"/>
</dbReference>